<evidence type="ECO:0000256" key="17">
    <source>
        <dbReference type="PROSITE-ProRule" id="PRU00283"/>
    </source>
</evidence>
<dbReference type="InterPro" id="IPR027417">
    <property type="entry name" value="P-loop_NTPase"/>
</dbReference>
<evidence type="ECO:0000256" key="16">
    <source>
        <dbReference type="ARBA" id="ARBA00074951"/>
    </source>
</evidence>
<dbReference type="InterPro" id="IPR008984">
    <property type="entry name" value="SMAD_FHA_dom_sf"/>
</dbReference>
<feature type="region of interest" description="Disordered" evidence="19">
    <location>
        <begin position="1073"/>
        <end position="1110"/>
    </location>
</feature>
<evidence type="ECO:0000256" key="6">
    <source>
        <dbReference type="ARBA" id="ARBA00022701"/>
    </source>
</evidence>
<keyword evidence="10 18" id="KW-0175">Coiled coil</keyword>
<dbReference type="PANTHER" id="PTHR47117:SF8">
    <property type="entry name" value="KINESIN FAMILY MEMBER 16B"/>
    <property type="match status" value="1"/>
</dbReference>
<dbReference type="InterPro" id="IPR001752">
    <property type="entry name" value="Kinesin_motor_dom"/>
</dbReference>
<dbReference type="EMBL" id="WBNH01000008">
    <property type="protein sequence ID" value="NXX73456.1"/>
    <property type="molecule type" value="Genomic_DNA"/>
</dbReference>
<dbReference type="Pfam" id="PF00225">
    <property type="entry name" value="Kinesin"/>
    <property type="match status" value="1"/>
</dbReference>
<evidence type="ECO:0000256" key="8">
    <source>
        <dbReference type="ARBA" id="ARBA00022753"/>
    </source>
</evidence>
<dbReference type="Gene3D" id="2.60.200.20">
    <property type="match status" value="1"/>
</dbReference>
<comment type="subcellular location">
    <subcellularLocation>
        <location evidence="2">Cytoplasm</location>
        <location evidence="2">Cytoskeleton</location>
        <location evidence="2">Spindle</location>
    </subcellularLocation>
    <subcellularLocation>
        <location evidence="1">Early endosome membrane</location>
    </subcellularLocation>
</comment>
<dbReference type="Proteomes" id="UP000654395">
    <property type="component" value="Unassembled WGS sequence"/>
</dbReference>
<comment type="caution">
    <text evidence="22">The sequence shown here is derived from an EMBL/GenBank/DDBJ whole genome shotgun (WGS) entry which is preliminary data.</text>
</comment>
<feature type="coiled-coil region" evidence="18">
    <location>
        <begin position="1045"/>
        <end position="1072"/>
    </location>
</feature>
<feature type="non-terminal residue" evidence="22">
    <location>
        <position position="1"/>
    </location>
</feature>
<keyword evidence="11" id="KW-0446">Lipid-binding</keyword>
<dbReference type="FunFam" id="2.60.200.20:FF:000005">
    <property type="entry name" value="Kinesin family member 16B"/>
    <property type="match status" value="1"/>
</dbReference>
<dbReference type="GO" id="GO:0031901">
    <property type="term" value="C:early endosome membrane"/>
    <property type="evidence" value="ECO:0007669"/>
    <property type="project" value="UniProtKB-SubCell"/>
</dbReference>
<evidence type="ECO:0000256" key="18">
    <source>
        <dbReference type="SAM" id="Coils"/>
    </source>
</evidence>
<sequence length="1317" mass="152046">REKDLNAKFIISMEKNKTTITNLKIPEGGTGDTGRERTKTFTYDFSYFSADSKSPSFVCQETVFKHLGTEVLKSAFEGYNACVFAYGQTGSGKSYTMMGNAGDAGLIPRICEGLFSKISEKTKRNEASFRTEVSYLEIYNERVRDLLRRKSSKTNNLRIREHPKEGPYVEDLSKHLVQNYADVEELMDAGNINRTTAATGMNDVSSRSHAIFTINFTQAKFDSEMPCETVSKIHLVDLAGSERADATGATGVRLKEGGNINKSLVTLGNVISALADLSQDATNPLSKKKQVFVPYRDSVLTWLLKDSLGGNSKTIMIATISPADVNYGETLSTLRYANRAKNIINKPTINEDPNVKLIRELRAEIARLKALLAQGNQIALLDSPTALSMEEKLQQNEARVQELTKEWTNKWNETQDILKEQTLALRKEGIGVVLDSELPHLIGIDDDLLSTGIILYHLKEGQTYVGREDAVTEQDIVLHGLDLESEHCIFENLNGTVNLIPLNGAQCSVNGIQITEATHLNQGAVILLGRTNMFRFNHPKEAAKLREKRKSGLLSSFSLSMTDLSKSCENLSAVMLYNPGLFPVKGPICLRLEFERQQREELEKLESKRKQIEEMEEKQRSDKAELVRMQQEVESQRKETEIVQLQIRKQEESLKRRSVHIESRLKDLLAEKEKFEEERLREQQEIELQKKKQQEEIFSRVKEELQRLQELNHNEKAEKMQIFRELEKLKKEKDEQYIKLELEKKRLEEQEREQVMLVAHLEEQLREKQVMIELLKRGDVQRVEEEKRDLEDIRESLLKVKEARSEGDENREDVEKAQQDFIEFKMKQLEQLTILEKDLVQQMDHLEKEIADEKTALEHLKFAHEEHSNLNRDDEIFVDSVFKAEEIDRIKSAEYRLQSKVRQLEYLKSNHLPALLEEKQRASEVLDRGLLGLDNTLYQIEKEIEEKEEQLAQYRASRNQLQQLQETFEFTANVARQEEKVRKKEKEILESREKQQREALEQAVAKLERRHSALQRRSTIDFEIEEQKQKLATLNNSCSEQAGLQASLEAEQKALEQDRERLDQEIQQLKQKIYEGDAGQKGNHGSLEERLSHTTSPTSPTKPQPPTAPLVDDRINAFIEQEVQRRLQNIHNKAEDNDVSQSWSTESLKDNERLSNGTVQRKLKYERMVCRSLRANPDDLKDPIKISIPRYVLCGQGKDEHYEFEIKITVLDETWTVFRRYSRFREMHKTLKLKYPELATLEFPPKKLFGNKDERVIAERRSHLEKYLRSFFSAMLQSPSSPLHIDKVGLTLSKHTICEFSPFFRKGVFDYSSHGTS</sequence>
<dbReference type="FunFam" id="3.30.1520.10:FF:000022">
    <property type="entry name" value="Kinesin family member 16B"/>
    <property type="match status" value="1"/>
</dbReference>
<dbReference type="InterPro" id="IPR036961">
    <property type="entry name" value="Kinesin_motor_dom_sf"/>
</dbReference>
<dbReference type="SUPFAM" id="SSF52540">
    <property type="entry name" value="P-loop containing nucleoside triphosphate hydrolases"/>
    <property type="match status" value="1"/>
</dbReference>
<evidence type="ECO:0000256" key="12">
    <source>
        <dbReference type="ARBA" id="ARBA00023136"/>
    </source>
</evidence>
<evidence type="ECO:0000256" key="2">
    <source>
        <dbReference type="ARBA" id="ARBA00004186"/>
    </source>
</evidence>
<evidence type="ECO:0000259" key="21">
    <source>
        <dbReference type="PROSITE" id="PS50195"/>
    </source>
</evidence>
<dbReference type="SMART" id="SM00312">
    <property type="entry name" value="PX"/>
    <property type="match status" value="1"/>
</dbReference>
<accession>A0A852K5C1</accession>
<keyword evidence="8" id="KW-0967">Endosome</keyword>
<dbReference type="CDD" id="cd06874">
    <property type="entry name" value="PX_KIF16B_SNX23"/>
    <property type="match status" value="1"/>
</dbReference>
<dbReference type="SUPFAM" id="SSF49879">
    <property type="entry name" value="SMAD/FHA domain"/>
    <property type="match status" value="1"/>
</dbReference>
<evidence type="ECO:0000256" key="13">
    <source>
        <dbReference type="ARBA" id="ARBA00023175"/>
    </source>
</evidence>
<keyword evidence="7 17" id="KW-0547">Nucleotide-binding</keyword>
<keyword evidence="6" id="KW-0493">Microtubule</keyword>
<evidence type="ECO:0000256" key="4">
    <source>
        <dbReference type="ARBA" id="ARBA00022490"/>
    </source>
</evidence>
<evidence type="ECO:0000259" key="20">
    <source>
        <dbReference type="PROSITE" id="PS50067"/>
    </source>
</evidence>
<keyword evidence="5" id="KW-0597">Phosphoprotein</keyword>
<feature type="non-terminal residue" evidence="22">
    <location>
        <position position="1317"/>
    </location>
</feature>
<dbReference type="FunFam" id="3.40.850.10:FF:000021">
    <property type="entry name" value="kinesin-like protein KIF16B isoform X1"/>
    <property type="match status" value="1"/>
</dbReference>
<evidence type="ECO:0000313" key="23">
    <source>
        <dbReference type="Proteomes" id="UP000654395"/>
    </source>
</evidence>
<keyword evidence="13 17" id="KW-0505">Motor protein</keyword>
<evidence type="ECO:0000256" key="3">
    <source>
        <dbReference type="ARBA" id="ARBA00022448"/>
    </source>
</evidence>
<organism evidence="22 23">
    <name type="scientific">Urocolius indicus</name>
    <name type="common">Red-faced mousebird</name>
    <name type="synonym">Colius indicus</name>
    <dbReference type="NCBI Taxonomy" id="458196"/>
    <lineage>
        <taxon>Eukaryota</taxon>
        <taxon>Metazoa</taxon>
        <taxon>Chordata</taxon>
        <taxon>Craniata</taxon>
        <taxon>Vertebrata</taxon>
        <taxon>Euteleostomi</taxon>
        <taxon>Archelosauria</taxon>
        <taxon>Archosauria</taxon>
        <taxon>Dinosauria</taxon>
        <taxon>Saurischia</taxon>
        <taxon>Theropoda</taxon>
        <taxon>Coelurosauria</taxon>
        <taxon>Aves</taxon>
        <taxon>Neognathae</taxon>
        <taxon>Neoaves</taxon>
        <taxon>Telluraves</taxon>
        <taxon>Coraciimorphae</taxon>
        <taxon>Coliiformes</taxon>
        <taxon>Coliidae</taxon>
        <taxon>Urocolius</taxon>
    </lineage>
</organism>
<keyword evidence="9 17" id="KW-0067">ATP-binding</keyword>
<dbReference type="Gene3D" id="3.30.1520.10">
    <property type="entry name" value="Phox-like domain"/>
    <property type="match status" value="1"/>
</dbReference>
<dbReference type="CDD" id="cd22732">
    <property type="entry name" value="FHA_KIF16B"/>
    <property type="match status" value="1"/>
</dbReference>
<dbReference type="SMART" id="SM00129">
    <property type="entry name" value="KISc"/>
    <property type="match status" value="1"/>
</dbReference>
<feature type="coiled-coil region" evidence="18">
    <location>
        <begin position="930"/>
        <end position="1017"/>
    </location>
</feature>
<dbReference type="GO" id="GO:0003777">
    <property type="term" value="F:microtubule motor activity"/>
    <property type="evidence" value="ECO:0007669"/>
    <property type="project" value="InterPro"/>
</dbReference>
<dbReference type="InterPro" id="IPR000253">
    <property type="entry name" value="FHA_dom"/>
</dbReference>
<keyword evidence="23" id="KW-1185">Reference proteome</keyword>
<comment type="function">
    <text evidence="15">Plus end-directed microtubule-dependent motor protein involved in endosome transport and receptor recycling and degradation. Regulates the plus end motility of early endosomes and the balance between recycling and degradation of receptors such as EGF receptor (EGFR) and FGF receptor (FGFR). Regulates the Golgi to endosome transport of FGFR-containing vesicles during early development, a key process for developing basement membrane and epiblast and primitive endoderm lineages during early postimplantation development.</text>
</comment>
<dbReference type="GO" id="GO:0008017">
    <property type="term" value="F:microtubule binding"/>
    <property type="evidence" value="ECO:0007669"/>
    <property type="project" value="InterPro"/>
</dbReference>
<dbReference type="GO" id="GO:0005819">
    <property type="term" value="C:spindle"/>
    <property type="evidence" value="ECO:0007669"/>
    <property type="project" value="UniProtKB-SubCell"/>
</dbReference>
<keyword evidence="12" id="KW-0472">Membrane</keyword>
<dbReference type="GO" id="GO:0016192">
    <property type="term" value="P:vesicle-mediated transport"/>
    <property type="evidence" value="ECO:0007669"/>
    <property type="project" value="UniProtKB-ARBA"/>
</dbReference>
<dbReference type="Pfam" id="PF00787">
    <property type="entry name" value="PX"/>
    <property type="match status" value="1"/>
</dbReference>
<proteinExistence type="inferred from homology"/>
<evidence type="ECO:0000256" key="15">
    <source>
        <dbReference type="ARBA" id="ARBA00054846"/>
    </source>
</evidence>
<feature type="coiled-coil region" evidence="18">
    <location>
        <begin position="358"/>
        <end position="406"/>
    </location>
</feature>
<dbReference type="SUPFAM" id="SSF64268">
    <property type="entry name" value="PX domain"/>
    <property type="match status" value="1"/>
</dbReference>
<dbReference type="CDD" id="cd01365">
    <property type="entry name" value="KISc_KIF1A_KIF1B"/>
    <property type="match status" value="1"/>
</dbReference>
<dbReference type="Gene3D" id="3.40.850.10">
    <property type="entry name" value="Kinesin motor domain"/>
    <property type="match status" value="1"/>
</dbReference>
<evidence type="ECO:0000313" key="22">
    <source>
        <dbReference type="EMBL" id="NXX73456.1"/>
    </source>
</evidence>
<protein>
    <recommendedName>
        <fullName evidence="16">Kinesin-like protein KIF16B</fullName>
    </recommendedName>
</protein>
<evidence type="ECO:0000256" key="7">
    <source>
        <dbReference type="ARBA" id="ARBA00022741"/>
    </source>
</evidence>
<dbReference type="InterPro" id="IPR001683">
    <property type="entry name" value="PX_dom"/>
</dbReference>
<evidence type="ECO:0000256" key="19">
    <source>
        <dbReference type="SAM" id="MobiDB-lite"/>
    </source>
</evidence>
<keyword evidence="14" id="KW-0206">Cytoskeleton</keyword>
<keyword evidence="4" id="KW-0963">Cytoplasm</keyword>
<evidence type="ECO:0000256" key="9">
    <source>
        <dbReference type="ARBA" id="ARBA00022840"/>
    </source>
</evidence>
<evidence type="ECO:0000256" key="11">
    <source>
        <dbReference type="ARBA" id="ARBA00023121"/>
    </source>
</evidence>
<feature type="domain" description="Kinesin motor" evidence="20">
    <location>
        <begin position="1"/>
        <end position="343"/>
    </location>
</feature>
<dbReference type="PROSITE" id="PS50067">
    <property type="entry name" value="KINESIN_MOTOR_2"/>
    <property type="match status" value="1"/>
</dbReference>
<dbReference type="PANTHER" id="PTHR47117">
    <property type="entry name" value="STAR-RELATED LIPID TRANSFER PROTEIN 9"/>
    <property type="match status" value="1"/>
</dbReference>
<dbReference type="GO" id="GO:0005524">
    <property type="term" value="F:ATP binding"/>
    <property type="evidence" value="ECO:0007669"/>
    <property type="project" value="UniProtKB-UniRule"/>
</dbReference>
<dbReference type="GO" id="GO:0007018">
    <property type="term" value="P:microtubule-based movement"/>
    <property type="evidence" value="ECO:0007669"/>
    <property type="project" value="InterPro"/>
</dbReference>
<dbReference type="GO" id="GO:0035091">
    <property type="term" value="F:phosphatidylinositol binding"/>
    <property type="evidence" value="ECO:0007669"/>
    <property type="project" value="InterPro"/>
</dbReference>
<dbReference type="GO" id="GO:0007169">
    <property type="term" value="P:cell surface receptor protein tyrosine kinase signaling pathway"/>
    <property type="evidence" value="ECO:0007669"/>
    <property type="project" value="UniProtKB-ARBA"/>
</dbReference>
<evidence type="ECO:0000256" key="10">
    <source>
        <dbReference type="ARBA" id="ARBA00023054"/>
    </source>
</evidence>
<dbReference type="InterPro" id="IPR036871">
    <property type="entry name" value="PX_dom_sf"/>
</dbReference>
<feature type="coiled-coil region" evidence="18">
    <location>
        <begin position="595"/>
        <end position="632"/>
    </location>
</feature>
<dbReference type="PRINTS" id="PR00380">
    <property type="entry name" value="KINESINHEAVY"/>
</dbReference>
<reference evidence="22" key="1">
    <citation type="submission" date="2020-02" db="EMBL/GenBank/DDBJ databases">
        <title>Bird 10,000 Genomes (B10K) Project - Family phase.</title>
        <authorList>
            <person name="Zhang G."/>
        </authorList>
    </citation>
    <scope>NUCLEOTIDE SEQUENCE</scope>
    <source>
        <strain evidence="22">B10K-DU-030-59</strain>
    </source>
</reference>
<feature type="binding site" evidence="17">
    <location>
        <begin position="87"/>
        <end position="94"/>
    </location>
    <ligand>
        <name>ATP</name>
        <dbReference type="ChEBI" id="CHEBI:30616"/>
    </ligand>
</feature>
<feature type="domain" description="PX" evidence="21">
    <location>
        <begin position="1182"/>
        <end position="1307"/>
    </location>
</feature>
<comment type="similarity">
    <text evidence="17">Belongs to the TRAFAC class myosin-kinesin ATPase superfamily. Kinesin family.</text>
</comment>
<gene>
    <name evidence="22" type="primary">Kif16b</name>
    <name evidence="22" type="ORF">UROIND_R14119</name>
</gene>
<dbReference type="Pfam" id="PF00498">
    <property type="entry name" value="FHA"/>
    <property type="match status" value="1"/>
</dbReference>
<dbReference type="InterPro" id="IPR019821">
    <property type="entry name" value="Kinesin_motor_CS"/>
</dbReference>
<dbReference type="OrthoDB" id="3176171at2759"/>
<evidence type="ECO:0000256" key="1">
    <source>
        <dbReference type="ARBA" id="ARBA00004146"/>
    </source>
</evidence>
<name>A0A852K5C1_UROIN</name>
<feature type="coiled-coil region" evidence="18">
    <location>
        <begin position="658"/>
        <end position="863"/>
    </location>
</feature>
<dbReference type="PROSITE" id="PS00411">
    <property type="entry name" value="KINESIN_MOTOR_1"/>
    <property type="match status" value="1"/>
</dbReference>
<evidence type="ECO:0000256" key="5">
    <source>
        <dbReference type="ARBA" id="ARBA00022553"/>
    </source>
</evidence>
<dbReference type="PROSITE" id="PS50195">
    <property type="entry name" value="PX"/>
    <property type="match status" value="1"/>
</dbReference>
<dbReference type="GO" id="GO:0005874">
    <property type="term" value="C:microtubule"/>
    <property type="evidence" value="ECO:0007669"/>
    <property type="project" value="UniProtKB-KW"/>
</dbReference>
<evidence type="ECO:0000256" key="14">
    <source>
        <dbReference type="ARBA" id="ARBA00023212"/>
    </source>
</evidence>
<keyword evidence="3" id="KW-0813">Transport</keyword>